<evidence type="ECO:0000256" key="4">
    <source>
        <dbReference type="ARBA" id="ARBA00023157"/>
    </source>
</evidence>
<keyword evidence="3" id="KW-0249">Electron transport</keyword>
<evidence type="ECO:0000313" key="8">
    <source>
        <dbReference type="Proteomes" id="UP001177140"/>
    </source>
</evidence>
<dbReference type="AlphaFoldDB" id="A0AA41S272"/>
<sequence length="186" mass="20064">MATLLESITIPRSFGFSTTVSGPTMASSVRSLPGSRNVISFAGFNALKIQPSKHTLASIGLKNATVVRRKGIVCEAQDTTLEVAAVTETAWQSQVLDCDLPVLVEFWAPWCGPCRMIHPVIGELSKEYSGKLKCYKVNTDECAAVATQYGIRSIPTVIIFKNGEKKDTIIGAVPKTTLAASIEKFL</sequence>
<dbReference type="CDD" id="cd02947">
    <property type="entry name" value="TRX_family"/>
    <property type="match status" value="1"/>
</dbReference>
<dbReference type="Pfam" id="PF00085">
    <property type="entry name" value="Thioredoxin"/>
    <property type="match status" value="1"/>
</dbReference>
<dbReference type="InterPro" id="IPR036249">
    <property type="entry name" value="Thioredoxin-like_sf"/>
</dbReference>
<dbReference type="InterPro" id="IPR013766">
    <property type="entry name" value="Thioredoxin_domain"/>
</dbReference>
<keyword evidence="8" id="KW-1185">Reference proteome</keyword>
<dbReference type="FunFam" id="3.40.30.10:FF:000001">
    <property type="entry name" value="Thioredoxin"/>
    <property type="match status" value="1"/>
</dbReference>
<evidence type="ECO:0000256" key="5">
    <source>
        <dbReference type="ARBA" id="ARBA00023284"/>
    </source>
</evidence>
<gene>
    <name evidence="7" type="ORF">MKW94_024289</name>
</gene>
<dbReference type="PANTHER" id="PTHR45663:SF11">
    <property type="entry name" value="GEO12009P1"/>
    <property type="match status" value="1"/>
</dbReference>
<keyword evidence="4" id="KW-1015">Disulfide bond</keyword>
<keyword evidence="2" id="KW-0809">Transit peptide</keyword>
<reference evidence="7" key="1">
    <citation type="submission" date="2022-03" db="EMBL/GenBank/DDBJ databases">
        <title>A functionally conserved STORR gene fusion in Papaver species that diverged 16.8 million years ago.</title>
        <authorList>
            <person name="Catania T."/>
        </authorList>
    </citation>
    <scope>NUCLEOTIDE SEQUENCE</scope>
    <source>
        <strain evidence="7">S-191538</strain>
    </source>
</reference>
<keyword evidence="1" id="KW-0813">Transport</keyword>
<evidence type="ECO:0000313" key="7">
    <source>
        <dbReference type="EMBL" id="MCL7024973.1"/>
    </source>
</evidence>
<accession>A0AA41S272</accession>
<dbReference type="PANTHER" id="PTHR45663">
    <property type="entry name" value="GEO12009P1"/>
    <property type="match status" value="1"/>
</dbReference>
<protein>
    <recommendedName>
        <fullName evidence="6">Thioredoxin domain-containing protein</fullName>
    </recommendedName>
</protein>
<dbReference type="GO" id="GO:0005737">
    <property type="term" value="C:cytoplasm"/>
    <property type="evidence" value="ECO:0007669"/>
    <property type="project" value="TreeGrafter"/>
</dbReference>
<comment type="caution">
    <text evidence="7">The sequence shown here is derived from an EMBL/GenBank/DDBJ whole genome shotgun (WGS) entry which is preliminary data.</text>
</comment>
<dbReference type="Gene3D" id="3.40.30.10">
    <property type="entry name" value="Glutaredoxin"/>
    <property type="match status" value="1"/>
</dbReference>
<dbReference type="SUPFAM" id="SSF52833">
    <property type="entry name" value="Thioredoxin-like"/>
    <property type="match status" value="1"/>
</dbReference>
<evidence type="ECO:0000256" key="3">
    <source>
        <dbReference type="ARBA" id="ARBA00022982"/>
    </source>
</evidence>
<dbReference type="EMBL" id="JAJJMA010040398">
    <property type="protein sequence ID" value="MCL7024973.1"/>
    <property type="molecule type" value="Genomic_DNA"/>
</dbReference>
<dbReference type="PROSITE" id="PS51352">
    <property type="entry name" value="THIOREDOXIN_2"/>
    <property type="match status" value="1"/>
</dbReference>
<dbReference type="Proteomes" id="UP001177140">
    <property type="component" value="Unassembled WGS sequence"/>
</dbReference>
<evidence type="ECO:0000259" key="6">
    <source>
        <dbReference type="PROSITE" id="PS51352"/>
    </source>
</evidence>
<name>A0AA41S272_PAPNU</name>
<dbReference type="GO" id="GO:0015035">
    <property type="term" value="F:protein-disulfide reductase activity"/>
    <property type="evidence" value="ECO:0007669"/>
    <property type="project" value="InterPro"/>
</dbReference>
<dbReference type="PROSITE" id="PS00194">
    <property type="entry name" value="THIOREDOXIN_1"/>
    <property type="match status" value="1"/>
</dbReference>
<dbReference type="InterPro" id="IPR005746">
    <property type="entry name" value="Thioredoxin"/>
</dbReference>
<dbReference type="NCBIfam" id="TIGR01068">
    <property type="entry name" value="thioredoxin"/>
    <property type="match status" value="1"/>
</dbReference>
<keyword evidence="5" id="KW-0676">Redox-active center</keyword>
<dbReference type="InterPro" id="IPR017937">
    <property type="entry name" value="Thioredoxin_CS"/>
</dbReference>
<dbReference type="PRINTS" id="PR00421">
    <property type="entry name" value="THIOREDOXIN"/>
</dbReference>
<evidence type="ECO:0000256" key="1">
    <source>
        <dbReference type="ARBA" id="ARBA00022448"/>
    </source>
</evidence>
<proteinExistence type="predicted"/>
<feature type="domain" description="Thioredoxin" evidence="6">
    <location>
        <begin position="74"/>
        <end position="186"/>
    </location>
</feature>
<organism evidence="7 8">
    <name type="scientific">Papaver nudicaule</name>
    <name type="common">Iceland poppy</name>
    <dbReference type="NCBI Taxonomy" id="74823"/>
    <lineage>
        <taxon>Eukaryota</taxon>
        <taxon>Viridiplantae</taxon>
        <taxon>Streptophyta</taxon>
        <taxon>Embryophyta</taxon>
        <taxon>Tracheophyta</taxon>
        <taxon>Spermatophyta</taxon>
        <taxon>Magnoliopsida</taxon>
        <taxon>Ranunculales</taxon>
        <taxon>Papaveraceae</taxon>
        <taxon>Papaveroideae</taxon>
        <taxon>Papaver</taxon>
    </lineage>
</organism>
<evidence type="ECO:0000256" key="2">
    <source>
        <dbReference type="ARBA" id="ARBA00022946"/>
    </source>
</evidence>